<dbReference type="Pfam" id="PF13196">
    <property type="entry name" value="DUF4012"/>
    <property type="match status" value="1"/>
</dbReference>
<dbReference type="EMBL" id="MGAD01000011">
    <property type="protein sequence ID" value="OGK38732.1"/>
    <property type="molecule type" value="Genomic_DNA"/>
</dbReference>
<reference evidence="3 4" key="1">
    <citation type="journal article" date="2016" name="Nat. Commun.">
        <title>Thousands of microbial genomes shed light on interconnected biogeochemical processes in an aquifer system.</title>
        <authorList>
            <person name="Anantharaman K."/>
            <person name="Brown C.T."/>
            <person name="Hug L.A."/>
            <person name="Sharon I."/>
            <person name="Castelle C.J."/>
            <person name="Probst A.J."/>
            <person name="Thomas B.C."/>
            <person name="Singh A."/>
            <person name="Wilkins M.J."/>
            <person name="Karaoz U."/>
            <person name="Brodie E.L."/>
            <person name="Williams K.H."/>
            <person name="Hubbard S.S."/>
            <person name="Banfield J.F."/>
        </authorList>
    </citation>
    <scope>NUCLEOTIDE SEQUENCE [LARGE SCALE GENOMIC DNA]</scope>
</reference>
<keyword evidence="2" id="KW-1133">Transmembrane helix</keyword>
<comment type="caution">
    <text evidence="3">The sequence shown here is derived from an EMBL/GenBank/DDBJ whole genome shotgun (WGS) entry which is preliminary data.</text>
</comment>
<sequence length="754" mass="86254">MQRVVETEQIKETAVLIQDAQMPFTEALIKQIQIYTSVQPFADFPENIDTQAYIFCAKERYTRSELATILEYQNDHILIVTYSEELFDYFKQLLAQHKSSRLRCVRVDRQDMSHETGERVLWFMLSHSSETVLDLSSHIPKALPQKKRLRLRFRLTRKRLFFAGISLIIALHSLFLLPLSLASLHLYNAGKSLEKLELAAASKSLDQAKMYINTTHATYTLAEPGLQFLFIAQIPNNVINILDNTYAFLRTVIASSENTRVIFSRLLKKDKTSDEIADTRKRLQDLSSQMQLLEKTSLNLRDQLSYNIPFINTLQKRFEETTTYFWTSSLFVRHLGTLLADGTEKNYLVFFYNNMELRPGGGFIGSFAHVKVKNFTLENFDVYDVYDADGQLKDHVRPPKAIRDILEQPHWFLRDSNFSPDFEENIKTAEFFLAKELGMTRFDGAFAMTTPALTYMLDAFGQVYMPDFNDTITADNFYLKAQTQSEMSFFPGSTQKKSFLSMVGKTIILKLEDASPVKLGSGIKRALDEKHMVIFMRDPQLEGTIEKIGWSGKILNPQCINAQDPCILNHIFPVEANLGVNKANFFVSKLMKLQTIIQPDMVVKNNLSISFTNNSSPGVFPGGTYTNYFQVYLPVDASIENVELDGQSISDYEESKNGVFKIVATRLDIPPQQTSIITISYHLAKRVKPGYNTYQIVLQKQIGSFNSDFSFEMQYPSNISVTSKNFQSIAKNQTLLYNSNLSTNKVFLVEFVQQ</sequence>
<evidence type="ECO:0000313" key="3">
    <source>
        <dbReference type="EMBL" id="OGK38732.1"/>
    </source>
</evidence>
<dbReference type="InterPro" id="IPR025101">
    <property type="entry name" value="DUF4012"/>
</dbReference>
<dbReference type="AlphaFoldDB" id="A0A1F7I647"/>
<keyword evidence="2" id="KW-0812">Transmembrane</keyword>
<name>A0A1F7I647_9BACT</name>
<evidence type="ECO:0000313" key="4">
    <source>
        <dbReference type="Proteomes" id="UP000178076"/>
    </source>
</evidence>
<keyword evidence="1" id="KW-0175">Coiled coil</keyword>
<evidence type="ECO:0000256" key="1">
    <source>
        <dbReference type="SAM" id="Coils"/>
    </source>
</evidence>
<proteinExistence type="predicted"/>
<feature type="transmembrane region" description="Helical" evidence="2">
    <location>
        <begin position="160"/>
        <end position="187"/>
    </location>
</feature>
<protein>
    <recommendedName>
        <fullName evidence="5">DUF4012 domain-containing protein</fullName>
    </recommendedName>
</protein>
<evidence type="ECO:0000256" key="2">
    <source>
        <dbReference type="SAM" id="Phobius"/>
    </source>
</evidence>
<keyword evidence="2" id="KW-0472">Membrane</keyword>
<accession>A0A1F7I647</accession>
<evidence type="ECO:0008006" key="5">
    <source>
        <dbReference type="Google" id="ProtNLM"/>
    </source>
</evidence>
<dbReference type="Proteomes" id="UP000178076">
    <property type="component" value="Unassembled WGS sequence"/>
</dbReference>
<organism evidence="3 4">
    <name type="scientific">Candidatus Roizmanbacteria bacterium RIFCSPHIGHO2_12_FULL_42_10</name>
    <dbReference type="NCBI Taxonomy" id="1802053"/>
    <lineage>
        <taxon>Bacteria</taxon>
        <taxon>Candidatus Roizmaniibacteriota</taxon>
    </lineage>
</organism>
<feature type="coiled-coil region" evidence="1">
    <location>
        <begin position="269"/>
        <end position="303"/>
    </location>
</feature>
<gene>
    <name evidence="3" type="ORF">A3F32_02435</name>
</gene>